<reference evidence="1 2" key="2">
    <citation type="journal article" date="2022" name="Mol. Ecol. Resour.">
        <title>The genomes of chicory, endive, great burdock and yacon provide insights into Asteraceae paleo-polyploidization history and plant inulin production.</title>
        <authorList>
            <person name="Fan W."/>
            <person name="Wang S."/>
            <person name="Wang H."/>
            <person name="Wang A."/>
            <person name="Jiang F."/>
            <person name="Liu H."/>
            <person name="Zhao H."/>
            <person name="Xu D."/>
            <person name="Zhang Y."/>
        </authorList>
    </citation>
    <scope>NUCLEOTIDE SEQUENCE [LARGE SCALE GENOMIC DNA]</scope>
    <source>
        <strain evidence="2">cv. Yunnan</strain>
        <tissue evidence="1">Leaves</tissue>
    </source>
</reference>
<dbReference type="Proteomes" id="UP001056120">
    <property type="component" value="Linkage Group LG18"/>
</dbReference>
<dbReference type="EMBL" id="CM042035">
    <property type="protein sequence ID" value="KAI3754928.1"/>
    <property type="molecule type" value="Genomic_DNA"/>
</dbReference>
<evidence type="ECO:0000313" key="1">
    <source>
        <dbReference type="EMBL" id="KAI3754928.1"/>
    </source>
</evidence>
<accession>A0ACB9E7D9</accession>
<name>A0ACB9E7D9_9ASTR</name>
<organism evidence="1 2">
    <name type="scientific">Smallanthus sonchifolius</name>
    <dbReference type="NCBI Taxonomy" id="185202"/>
    <lineage>
        <taxon>Eukaryota</taxon>
        <taxon>Viridiplantae</taxon>
        <taxon>Streptophyta</taxon>
        <taxon>Embryophyta</taxon>
        <taxon>Tracheophyta</taxon>
        <taxon>Spermatophyta</taxon>
        <taxon>Magnoliopsida</taxon>
        <taxon>eudicotyledons</taxon>
        <taxon>Gunneridae</taxon>
        <taxon>Pentapetalae</taxon>
        <taxon>asterids</taxon>
        <taxon>campanulids</taxon>
        <taxon>Asterales</taxon>
        <taxon>Asteraceae</taxon>
        <taxon>Asteroideae</taxon>
        <taxon>Heliantheae alliance</taxon>
        <taxon>Millerieae</taxon>
        <taxon>Smallanthus</taxon>
    </lineage>
</organism>
<proteinExistence type="predicted"/>
<comment type="caution">
    <text evidence="1">The sequence shown here is derived from an EMBL/GenBank/DDBJ whole genome shotgun (WGS) entry which is preliminary data.</text>
</comment>
<protein>
    <submittedName>
        <fullName evidence="1">Uncharacterized protein</fullName>
    </submittedName>
</protein>
<gene>
    <name evidence="1" type="ORF">L1987_54720</name>
</gene>
<sequence length="236" mass="25923">MVPHLCFVFEGNMENGSSLAGNAINKEVDGTVIAETMARVSGSDNVDVEACMTKQAEKAQVSTSRMLTGQPFTVTLLIANNSCADVSETVKPDRVCDVDDITVGLGFSDKGLVNSDVSQADDYKTISLVSTNCFNKIVHAAKDFIYIKFMKKVIVQQQSLDTPKEKPKVFKNDDFVGSSDIASHFVLYLANMSNDEVNNILNNQGVILQYDDSFDELKIEEKDAIHIHTTEKLQSP</sequence>
<keyword evidence="2" id="KW-1185">Reference proteome</keyword>
<evidence type="ECO:0000313" key="2">
    <source>
        <dbReference type="Proteomes" id="UP001056120"/>
    </source>
</evidence>
<reference evidence="2" key="1">
    <citation type="journal article" date="2022" name="Mol. Ecol. Resour.">
        <title>The genomes of chicory, endive, great burdock and yacon provide insights into Asteraceae palaeo-polyploidization history and plant inulin production.</title>
        <authorList>
            <person name="Fan W."/>
            <person name="Wang S."/>
            <person name="Wang H."/>
            <person name="Wang A."/>
            <person name="Jiang F."/>
            <person name="Liu H."/>
            <person name="Zhao H."/>
            <person name="Xu D."/>
            <person name="Zhang Y."/>
        </authorList>
    </citation>
    <scope>NUCLEOTIDE SEQUENCE [LARGE SCALE GENOMIC DNA]</scope>
    <source>
        <strain evidence="2">cv. Yunnan</strain>
    </source>
</reference>